<feature type="binding site" evidence="6">
    <location>
        <begin position="11"/>
        <end position="12"/>
    </location>
    <ligand>
        <name>NAD(+)</name>
        <dbReference type="ChEBI" id="CHEBI:57540"/>
    </ligand>
</feature>
<dbReference type="RefSeq" id="WP_092317666.1">
    <property type="nucleotide sequence ID" value="NZ_FOKY01000001.1"/>
</dbReference>
<dbReference type="Pfam" id="PF00044">
    <property type="entry name" value="Gp_dh_N"/>
    <property type="match status" value="1"/>
</dbReference>
<dbReference type="EC" id="1.2.1.-" evidence="9"/>
<evidence type="ECO:0000313" key="11">
    <source>
        <dbReference type="EMBL" id="SFB69902.1"/>
    </source>
</evidence>
<dbReference type="SMART" id="SM00846">
    <property type="entry name" value="Gp_dh_N"/>
    <property type="match status" value="1"/>
</dbReference>
<dbReference type="InterPro" id="IPR020828">
    <property type="entry name" value="GlycerAld_3-P_DH_NAD(P)-bd"/>
</dbReference>
<evidence type="ECO:0000256" key="8">
    <source>
        <dbReference type="RuleBase" id="RU000397"/>
    </source>
</evidence>
<evidence type="ECO:0000256" key="2">
    <source>
        <dbReference type="ARBA" id="ARBA00011881"/>
    </source>
</evidence>
<dbReference type="NCBIfam" id="TIGR01534">
    <property type="entry name" value="GAPDH-I"/>
    <property type="match status" value="1"/>
</dbReference>
<dbReference type="FunFam" id="3.30.360.10:FF:000002">
    <property type="entry name" value="Glyceraldehyde-3-phosphate dehydrogenase"/>
    <property type="match status" value="1"/>
</dbReference>
<dbReference type="SUPFAM" id="SSF51735">
    <property type="entry name" value="NAD(P)-binding Rossmann-fold domains"/>
    <property type="match status" value="1"/>
</dbReference>
<dbReference type="InterPro" id="IPR020829">
    <property type="entry name" value="GlycerAld_3-P_DH_cat"/>
</dbReference>
<gene>
    <name evidence="11" type="ORF">SAMN02745150_00311</name>
</gene>
<feature type="binding site" evidence="5">
    <location>
        <position position="238"/>
    </location>
    <ligand>
        <name>D-glyceraldehyde 3-phosphate</name>
        <dbReference type="ChEBI" id="CHEBI:59776"/>
    </ligand>
</feature>
<evidence type="ECO:0000256" key="6">
    <source>
        <dbReference type="PIRSR" id="PIRSR000149-3"/>
    </source>
</evidence>
<evidence type="ECO:0000256" key="4">
    <source>
        <dbReference type="PIRSR" id="PIRSR000149-1"/>
    </source>
</evidence>
<dbReference type="Gene3D" id="3.30.360.10">
    <property type="entry name" value="Dihydrodipicolinate Reductase, domain 2"/>
    <property type="match status" value="1"/>
</dbReference>
<dbReference type="GO" id="GO:0050661">
    <property type="term" value="F:NADP binding"/>
    <property type="evidence" value="ECO:0007669"/>
    <property type="project" value="InterPro"/>
</dbReference>
<dbReference type="Proteomes" id="UP000240042">
    <property type="component" value="Unassembled WGS sequence"/>
</dbReference>
<dbReference type="Gene3D" id="3.40.50.720">
    <property type="entry name" value="NAD(P)-binding Rossmann-like Domain"/>
    <property type="match status" value="1"/>
</dbReference>
<evidence type="ECO:0000256" key="5">
    <source>
        <dbReference type="PIRSR" id="PIRSR000149-2"/>
    </source>
</evidence>
<organism evidence="11 12">
    <name type="scientific">Brevinema andersonii</name>
    <dbReference type="NCBI Taxonomy" id="34097"/>
    <lineage>
        <taxon>Bacteria</taxon>
        <taxon>Pseudomonadati</taxon>
        <taxon>Spirochaetota</taxon>
        <taxon>Spirochaetia</taxon>
        <taxon>Brevinematales</taxon>
        <taxon>Brevinemataceae</taxon>
        <taxon>Brevinema</taxon>
    </lineage>
</organism>
<evidence type="ECO:0000259" key="10">
    <source>
        <dbReference type="SMART" id="SM00846"/>
    </source>
</evidence>
<feature type="binding site" evidence="5">
    <location>
        <position position="185"/>
    </location>
    <ligand>
        <name>D-glyceraldehyde 3-phosphate</name>
        <dbReference type="ChEBI" id="CHEBI:59776"/>
    </ligand>
</feature>
<evidence type="ECO:0000256" key="9">
    <source>
        <dbReference type="RuleBase" id="RU361160"/>
    </source>
</evidence>
<comment type="similarity">
    <text evidence="1 8">Belongs to the glyceraldehyde-3-phosphate dehydrogenase family.</text>
</comment>
<keyword evidence="3 9" id="KW-0560">Oxidoreductase</keyword>
<dbReference type="SUPFAM" id="SSF55347">
    <property type="entry name" value="Glyceraldehyde-3-phosphate dehydrogenase-like, C-terminal domain"/>
    <property type="match status" value="1"/>
</dbReference>
<sequence length="341" mass="36789">MAKVAINGFGRIGRCTLRAYLENYSSNYEIVAINDLTDPAMLFQLFRFDSSYGPFKGETKLDGDHLIVNGKKIKLLAEKNPEMLPWKDMGVDIVMECTGIFTKRDQLNMHIKAGAKKVLLSAPAASGEDVDVTTVIGVNQDKITKDTNLISNASCTTNSMAGVTKAINDAFGIISGFMTTVHSYTMDQNLLDSPHRKGDMRRARAAAENIVPSSTGAAKAIGLVIPELKGKLDGGALRVPTPVGSITDMTFEVSKSTSKDEVNKVIKAAAEGYLKGTVSYSEDALVLKDIVGDPHSAIFDSELTKVGGPENKTVKVFAWYDNEWGFSNRLANLAGIVAKTL</sequence>
<dbReference type="OrthoDB" id="9803304at2"/>
<dbReference type="GO" id="GO:0016620">
    <property type="term" value="F:oxidoreductase activity, acting on the aldehyde or oxo group of donors, NAD or NADP as acceptor"/>
    <property type="evidence" value="ECO:0007669"/>
    <property type="project" value="InterPro"/>
</dbReference>
<keyword evidence="12" id="KW-1185">Reference proteome</keyword>
<feature type="binding site" evidence="5">
    <location>
        <begin position="154"/>
        <end position="156"/>
    </location>
    <ligand>
        <name>D-glyceraldehyde 3-phosphate</name>
        <dbReference type="ChEBI" id="CHEBI:59776"/>
    </ligand>
</feature>
<comment type="subunit">
    <text evidence="2">Homotetramer.</text>
</comment>
<dbReference type="CDD" id="cd18126">
    <property type="entry name" value="GAPDH_I_C"/>
    <property type="match status" value="1"/>
</dbReference>
<dbReference type="AlphaFoldDB" id="A0A1I1D689"/>
<dbReference type="InterPro" id="IPR020830">
    <property type="entry name" value="GlycerAld_3-P_DH_AS"/>
</dbReference>
<dbReference type="FunFam" id="3.40.50.720:FF:000001">
    <property type="entry name" value="Glyceraldehyde-3-phosphate dehydrogenase"/>
    <property type="match status" value="1"/>
</dbReference>
<evidence type="ECO:0000256" key="3">
    <source>
        <dbReference type="ARBA" id="ARBA00023002"/>
    </source>
</evidence>
<dbReference type="PANTHER" id="PTHR43148">
    <property type="entry name" value="GLYCERALDEHYDE-3-PHOSPHATE DEHYDROGENASE 2"/>
    <property type="match status" value="1"/>
</dbReference>
<feature type="binding site" evidence="6">
    <location>
        <position position="121"/>
    </location>
    <ligand>
        <name>NAD(+)</name>
        <dbReference type="ChEBI" id="CHEBI:57540"/>
    </ligand>
</feature>
<dbReference type="InterPro" id="IPR006424">
    <property type="entry name" value="Glyceraldehyde-3-P_DH_1"/>
</dbReference>
<keyword evidence="6" id="KW-0547">Nucleotide-binding</keyword>
<dbReference type="STRING" id="34097.SAMN02745150_00311"/>
<name>A0A1I1D689_BREAD</name>
<evidence type="ECO:0000313" key="12">
    <source>
        <dbReference type="Proteomes" id="UP000240042"/>
    </source>
</evidence>
<dbReference type="PROSITE" id="PS00071">
    <property type="entry name" value="GAPDH"/>
    <property type="match status" value="1"/>
</dbReference>
<accession>A0A1I1D689</accession>
<dbReference type="Pfam" id="PF02800">
    <property type="entry name" value="Gp_dh_C"/>
    <property type="match status" value="1"/>
</dbReference>
<dbReference type="PRINTS" id="PR00078">
    <property type="entry name" value="G3PDHDRGNASE"/>
</dbReference>
<feature type="binding site" evidence="6">
    <location>
        <position position="322"/>
    </location>
    <ligand>
        <name>NAD(+)</name>
        <dbReference type="ChEBI" id="CHEBI:57540"/>
    </ligand>
</feature>
<feature type="domain" description="Glyceraldehyde 3-phosphate dehydrogenase NAD(P) binding" evidence="10">
    <location>
        <begin position="2"/>
        <end position="155"/>
    </location>
</feature>
<proteinExistence type="inferred from homology"/>
<dbReference type="EMBL" id="FOKY01000001">
    <property type="protein sequence ID" value="SFB69902.1"/>
    <property type="molecule type" value="Genomic_DNA"/>
</dbReference>
<dbReference type="GO" id="GO:0051287">
    <property type="term" value="F:NAD binding"/>
    <property type="evidence" value="ECO:0007669"/>
    <property type="project" value="InterPro"/>
</dbReference>
<evidence type="ECO:0000256" key="1">
    <source>
        <dbReference type="ARBA" id="ARBA00007406"/>
    </source>
</evidence>
<feature type="active site" description="Nucleophile" evidence="4">
    <location>
        <position position="155"/>
    </location>
</feature>
<dbReference type="InterPro" id="IPR020831">
    <property type="entry name" value="GlycerAld/Erythrose_P_DH"/>
</dbReference>
<dbReference type="CDD" id="cd05214">
    <property type="entry name" value="GAPDH_I_N"/>
    <property type="match status" value="1"/>
</dbReference>
<reference evidence="12" key="1">
    <citation type="submission" date="2016-10" db="EMBL/GenBank/DDBJ databases">
        <authorList>
            <person name="Varghese N."/>
            <person name="Submissions S."/>
        </authorList>
    </citation>
    <scope>NUCLEOTIDE SEQUENCE [LARGE SCALE GENOMIC DNA]</scope>
    <source>
        <strain evidence="12">ATCC 43811</strain>
    </source>
</reference>
<feature type="site" description="Activates thiol group during catalysis" evidence="7">
    <location>
        <position position="182"/>
    </location>
</feature>
<protein>
    <recommendedName>
        <fullName evidence="9">Glyceraldehyde-3-phosphate dehydrogenase</fullName>
        <ecNumber evidence="9">1.2.1.-</ecNumber>
    </recommendedName>
</protein>
<keyword evidence="6" id="KW-0520">NAD</keyword>
<evidence type="ECO:0000256" key="7">
    <source>
        <dbReference type="PIRSR" id="PIRSR000149-4"/>
    </source>
</evidence>
<dbReference type="PIRSF" id="PIRSF000149">
    <property type="entry name" value="GAP_DH"/>
    <property type="match status" value="1"/>
</dbReference>
<feature type="binding site" evidence="5">
    <location>
        <begin position="215"/>
        <end position="216"/>
    </location>
    <ligand>
        <name>D-glyceraldehyde 3-phosphate</name>
        <dbReference type="ChEBI" id="CHEBI:59776"/>
    </ligand>
</feature>
<feature type="binding site" evidence="6">
    <location>
        <position position="35"/>
    </location>
    <ligand>
        <name>NAD(+)</name>
        <dbReference type="ChEBI" id="CHEBI:57540"/>
    </ligand>
</feature>
<dbReference type="GO" id="GO:0006006">
    <property type="term" value="P:glucose metabolic process"/>
    <property type="evidence" value="ECO:0007669"/>
    <property type="project" value="InterPro"/>
</dbReference>
<dbReference type="InterPro" id="IPR036291">
    <property type="entry name" value="NAD(P)-bd_dom_sf"/>
</dbReference>